<dbReference type="AlphaFoldDB" id="A0A8H3F6J6"/>
<keyword evidence="3" id="KW-1185">Reference proteome</keyword>
<evidence type="ECO:0000256" key="1">
    <source>
        <dbReference type="SAM" id="MobiDB-lite"/>
    </source>
</evidence>
<accession>A0A8H3F6J6</accession>
<gene>
    <name evidence="2" type="ORF">HETSPECPRED_003819</name>
</gene>
<dbReference type="Proteomes" id="UP000664521">
    <property type="component" value="Unassembled WGS sequence"/>
</dbReference>
<proteinExistence type="predicted"/>
<comment type="caution">
    <text evidence="2">The sequence shown here is derived from an EMBL/GenBank/DDBJ whole genome shotgun (WGS) entry which is preliminary data.</text>
</comment>
<protein>
    <submittedName>
        <fullName evidence="2">Uncharacterized protein</fullName>
    </submittedName>
</protein>
<feature type="region of interest" description="Disordered" evidence="1">
    <location>
        <begin position="142"/>
        <end position="161"/>
    </location>
</feature>
<feature type="compositionally biased region" description="Basic residues" evidence="1">
    <location>
        <begin position="40"/>
        <end position="49"/>
    </location>
</feature>
<evidence type="ECO:0000313" key="3">
    <source>
        <dbReference type="Proteomes" id="UP000664521"/>
    </source>
</evidence>
<evidence type="ECO:0000313" key="2">
    <source>
        <dbReference type="EMBL" id="CAF9918633.1"/>
    </source>
</evidence>
<dbReference type="EMBL" id="CAJPDS010000022">
    <property type="protein sequence ID" value="CAF9918633.1"/>
    <property type="molecule type" value="Genomic_DNA"/>
</dbReference>
<organism evidence="2 3">
    <name type="scientific">Heterodermia speciosa</name>
    <dbReference type="NCBI Taxonomy" id="116794"/>
    <lineage>
        <taxon>Eukaryota</taxon>
        <taxon>Fungi</taxon>
        <taxon>Dikarya</taxon>
        <taxon>Ascomycota</taxon>
        <taxon>Pezizomycotina</taxon>
        <taxon>Lecanoromycetes</taxon>
        <taxon>OSLEUM clade</taxon>
        <taxon>Lecanoromycetidae</taxon>
        <taxon>Caliciales</taxon>
        <taxon>Physciaceae</taxon>
        <taxon>Heterodermia</taxon>
    </lineage>
</organism>
<name>A0A8H3F6J6_9LECA</name>
<reference evidence="2" key="1">
    <citation type="submission" date="2021-03" db="EMBL/GenBank/DDBJ databases">
        <authorList>
            <person name="Tagirdzhanova G."/>
        </authorList>
    </citation>
    <scope>NUCLEOTIDE SEQUENCE</scope>
</reference>
<sequence>MTPADRTICDSFFAQPTTTTFENLKNLTQTALGSESHTMKTIHHDKRRSSPAASLTKKRHSSNVGWNNFIRSSFPSQKLDISRKNIDPILDVQKTVQDASQNDIPSNHMDAIEKDKSSQFPDPDPFKSCAMDTVQDTAQNDIPSSRIDEASQFPDPDPFKSRAMNTVQDIAHSDILSQHMETVQNIESS</sequence>
<feature type="region of interest" description="Disordered" evidence="1">
    <location>
        <begin position="36"/>
        <end position="61"/>
    </location>
</feature>